<evidence type="ECO:0000313" key="2">
    <source>
        <dbReference type="EMBL" id="KAK8580769.1"/>
    </source>
</evidence>
<sequence>MMQLGKASKPRRGTNNNTGTSKMQGGLPCHVIRGWRADTQVGGREGTSPLGSSFNFSTPPFAWIRWRLESGFET</sequence>
<organism evidence="2 3">
    <name type="scientific">Hibiscus sabdariffa</name>
    <name type="common">roselle</name>
    <dbReference type="NCBI Taxonomy" id="183260"/>
    <lineage>
        <taxon>Eukaryota</taxon>
        <taxon>Viridiplantae</taxon>
        <taxon>Streptophyta</taxon>
        <taxon>Embryophyta</taxon>
        <taxon>Tracheophyta</taxon>
        <taxon>Spermatophyta</taxon>
        <taxon>Magnoliopsida</taxon>
        <taxon>eudicotyledons</taxon>
        <taxon>Gunneridae</taxon>
        <taxon>Pentapetalae</taxon>
        <taxon>rosids</taxon>
        <taxon>malvids</taxon>
        <taxon>Malvales</taxon>
        <taxon>Malvaceae</taxon>
        <taxon>Malvoideae</taxon>
        <taxon>Hibiscus</taxon>
    </lineage>
</organism>
<accession>A0ABR2FIK5</accession>
<reference evidence="2 3" key="1">
    <citation type="journal article" date="2024" name="G3 (Bethesda)">
        <title>Genome assembly of Hibiscus sabdariffa L. provides insights into metabolisms of medicinal natural products.</title>
        <authorList>
            <person name="Kim T."/>
        </authorList>
    </citation>
    <scope>NUCLEOTIDE SEQUENCE [LARGE SCALE GENOMIC DNA]</scope>
    <source>
        <strain evidence="2">TK-2024</strain>
        <tissue evidence="2">Old leaves</tissue>
    </source>
</reference>
<name>A0ABR2FIK5_9ROSI</name>
<feature type="compositionally biased region" description="Polar residues" evidence="1">
    <location>
        <begin position="13"/>
        <end position="23"/>
    </location>
</feature>
<keyword evidence="3" id="KW-1185">Reference proteome</keyword>
<feature type="region of interest" description="Disordered" evidence="1">
    <location>
        <begin position="1"/>
        <end position="29"/>
    </location>
</feature>
<proteinExistence type="predicted"/>
<protein>
    <submittedName>
        <fullName evidence="2">Uncharacterized protein</fullName>
    </submittedName>
</protein>
<evidence type="ECO:0000256" key="1">
    <source>
        <dbReference type="SAM" id="MobiDB-lite"/>
    </source>
</evidence>
<comment type="caution">
    <text evidence="2">The sequence shown here is derived from an EMBL/GenBank/DDBJ whole genome shotgun (WGS) entry which is preliminary data.</text>
</comment>
<dbReference type="EMBL" id="JBBPBM010000006">
    <property type="protein sequence ID" value="KAK8580769.1"/>
    <property type="molecule type" value="Genomic_DNA"/>
</dbReference>
<dbReference type="Proteomes" id="UP001472677">
    <property type="component" value="Unassembled WGS sequence"/>
</dbReference>
<gene>
    <name evidence="2" type="ORF">V6N12_071021</name>
</gene>
<evidence type="ECO:0000313" key="3">
    <source>
        <dbReference type="Proteomes" id="UP001472677"/>
    </source>
</evidence>